<gene>
    <name evidence="1" type="ORF">PDIGIT_LOCUS6667</name>
</gene>
<evidence type="ECO:0000313" key="2">
    <source>
        <dbReference type="Proteomes" id="UP001152607"/>
    </source>
</evidence>
<sequence>MIKPANKGDVDPETQQEVDFEADLEPYKLTTPDPSVDGIPGLEKKHLNDRTLKFQNKNRPSKRFLFVWLS</sequence>
<protein>
    <submittedName>
        <fullName evidence="1">Uncharacterized protein</fullName>
    </submittedName>
</protein>
<dbReference type="Proteomes" id="UP001152607">
    <property type="component" value="Unassembled WGS sequence"/>
</dbReference>
<dbReference type="AlphaFoldDB" id="A0A9W4XIW8"/>
<dbReference type="EMBL" id="CAOQHR010000004">
    <property type="protein sequence ID" value="CAI6333619.1"/>
    <property type="molecule type" value="Genomic_DNA"/>
</dbReference>
<accession>A0A9W4XIW8</accession>
<proteinExistence type="predicted"/>
<evidence type="ECO:0000313" key="1">
    <source>
        <dbReference type="EMBL" id="CAI6333619.1"/>
    </source>
</evidence>
<reference evidence="1" key="1">
    <citation type="submission" date="2023-01" db="EMBL/GenBank/DDBJ databases">
        <authorList>
            <person name="Van Ghelder C."/>
            <person name="Rancurel C."/>
        </authorList>
    </citation>
    <scope>NUCLEOTIDE SEQUENCE</scope>
    <source>
        <strain evidence="1">CNCM I-4278</strain>
    </source>
</reference>
<comment type="caution">
    <text evidence="1">The sequence shown here is derived from an EMBL/GenBank/DDBJ whole genome shotgun (WGS) entry which is preliminary data.</text>
</comment>
<keyword evidence="2" id="KW-1185">Reference proteome</keyword>
<name>A0A9W4XIW8_9PLEO</name>
<organism evidence="1 2">
    <name type="scientific">Periconia digitata</name>
    <dbReference type="NCBI Taxonomy" id="1303443"/>
    <lineage>
        <taxon>Eukaryota</taxon>
        <taxon>Fungi</taxon>
        <taxon>Dikarya</taxon>
        <taxon>Ascomycota</taxon>
        <taxon>Pezizomycotina</taxon>
        <taxon>Dothideomycetes</taxon>
        <taxon>Pleosporomycetidae</taxon>
        <taxon>Pleosporales</taxon>
        <taxon>Massarineae</taxon>
        <taxon>Periconiaceae</taxon>
        <taxon>Periconia</taxon>
    </lineage>
</organism>